<dbReference type="EMBL" id="HADY01005073">
    <property type="protein sequence ID" value="SBP43558.1"/>
    <property type="molecule type" value="Transcribed_RNA"/>
</dbReference>
<feature type="chain" id="PRO_5008364836" evidence="1">
    <location>
        <begin position="25"/>
        <end position="72"/>
    </location>
</feature>
<proteinExistence type="predicted"/>
<keyword evidence="1" id="KW-0732">Signal</keyword>
<sequence>TPGFHLSLCSTTLLLLKILTFFGGRKHLFGPDGLHLNRKGTHTLKMSLACPRPPFYSTGPIWSYILMCSWSL</sequence>
<feature type="non-terminal residue" evidence="2">
    <location>
        <position position="1"/>
    </location>
</feature>
<dbReference type="AlphaFoldDB" id="A0A1A7ZM93"/>
<accession>A0A1A7ZM93</accession>
<feature type="non-terminal residue" evidence="2">
    <location>
        <position position="72"/>
    </location>
</feature>
<name>A0A1A7ZM93_NOTFU</name>
<evidence type="ECO:0000313" key="2">
    <source>
        <dbReference type="EMBL" id="SBP43558.1"/>
    </source>
</evidence>
<gene>
    <name evidence="2" type="primary">Nfu_g_1_026100</name>
</gene>
<reference evidence="2" key="1">
    <citation type="submission" date="2016-05" db="EMBL/GenBank/DDBJ databases">
        <authorList>
            <person name="Lavstsen T."/>
            <person name="Jespersen J.S."/>
        </authorList>
    </citation>
    <scope>NUCLEOTIDE SEQUENCE</scope>
    <source>
        <tissue evidence="2">Brain</tissue>
    </source>
</reference>
<evidence type="ECO:0000256" key="1">
    <source>
        <dbReference type="SAM" id="SignalP"/>
    </source>
</evidence>
<feature type="signal peptide" evidence="1">
    <location>
        <begin position="1"/>
        <end position="24"/>
    </location>
</feature>
<organism evidence="2">
    <name type="scientific">Nothobranchius furzeri</name>
    <name type="common">Turquoise killifish</name>
    <dbReference type="NCBI Taxonomy" id="105023"/>
    <lineage>
        <taxon>Eukaryota</taxon>
        <taxon>Metazoa</taxon>
        <taxon>Chordata</taxon>
        <taxon>Craniata</taxon>
        <taxon>Vertebrata</taxon>
        <taxon>Euteleostomi</taxon>
        <taxon>Actinopterygii</taxon>
        <taxon>Neopterygii</taxon>
        <taxon>Teleostei</taxon>
        <taxon>Neoteleostei</taxon>
        <taxon>Acanthomorphata</taxon>
        <taxon>Ovalentaria</taxon>
        <taxon>Atherinomorphae</taxon>
        <taxon>Cyprinodontiformes</taxon>
        <taxon>Nothobranchiidae</taxon>
        <taxon>Nothobranchius</taxon>
    </lineage>
</organism>
<reference evidence="2" key="2">
    <citation type="submission" date="2016-06" db="EMBL/GenBank/DDBJ databases">
        <title>The genome of a short-lived fish provides insights into sex chromosome evolution and the genetic control of aging.</title>
        <authorList>
            <person name="Reichwald K."/>
            <person name="Felder M."/>
            <person name="Petzold A."/>
            <person name="Koch P."/>
            <person name="Groth M."/>
            <person name="Platzer M."/>
        </authorList>
    </citation>
    <scope>NUCLEOTIDE SEQUENCE</scope>
    <source>
        <tissue evidence="2">Brain</tissue>
    </source>
</reference>
<protein>
    <submittedName>
        <fullName evidence="2">Uncharacterized protein</fullName>
    </submittedName>
</protein>